<dbReference type="PANTHER" id="PTHR47810:SF1">
    <property type="entry name" value="DNA LIGASE B"/>
    <property type="match status" value="1"/>
</dbReference>
<dbReference type="InterPro" id="IPR012310">
    <property type="entry name" value="DNA_ligase_ATP-dep_cent"/>
</dbReference>
<evidence type="ECO:0000256" key="5">
    <source>
        <dbReference type="ARBA" id="ARBA00023204"/>
    </source>
</evidence>
<gene>
    <name evidence="8" type="ORF">D777_02888</name>
</gene>
<keyword evidence="5" id="KW-0234">DNA repair</keyword>
<name>A0A072N085_9GAMM</name>
<dbReference type="GO" id="GO:0006281">
    <property type="term" value="P:DNA repair"/>
    <property type="evidence" value="ECO:0007669"/>
    <property type="project" value="UniProtKB-KW"/>
</dbReference>
<dbReference type="PROSITE" id="PS50160">
    <property type="entry name" value="DNA_LIGASE_A3"/>
    <property type="match status" value="1"/>
</dbReference>
<dbReference type="InterPro" id="IPR050326">
    <property type="entry name" value="NAD_dep_DNA_ligaseB"/>
</dbReference>
<evidence type="ECO:0000256" key="3">
    <source>
        <dbReference type="ARBA" id="ARBA00022705"/>
    </source>
</evidence>
<dbReference type="InterPro" id="IPR029319">
    <property type="entry name" value="DNA_ligase_OB"/>
</dbReference>
<dbReference type="NCBIfam" id="NF006592">
    <property type="entry name" value="PRK09125.1"/>
    <property type="match status" value="1"/>
</dbReference>
<dbReference type="PANTHER" id="PTHR47810">
    <property type="entry name" value="DNA LIGASE"/>
    <property type="match status" value="1"/>
</dbReference>
<dbReference type="PATRIC" id="fig|1137280.3.peg.2705"/>
<comment type="catalytic activity">
    <reaction evidence="6">
        <text>ATP + (deoxyribonucleotide)n-3'-hydroxyl + 5'-phospho-(deoxyribonucleotide)m = (deoxyribonucleotide)n+m + AMP + diphosphate.</text>
        <dbReference type="EC" id="6.5.1.1"/>
    </reaction>
</comment>
<reference evidence="8 9" key="1">
    <citation type="submission" date="2012-12" db="EMBL/GenBank/DDBJ databases">
        <title>Genome assembly of Marinobacter sp. AK21.</title>
        <authorList>
            <person name="Khatri I."/>
            <person name="Kumar R."/>
            <person name="Vaidya B."/>
            <person name="Subramanian S."/>
            <person name="Pinnaka A."/>
        </authorList>
    </citation>
    <scope>NUCLEOTIDE SEQUENCE [LARGE SCALE GENOMIC DNA]</scope>
    <source>
        <strain evidence="8 9">AK21</strain>
    </source>
</reference>
<evidence type="ECO:0000256" key="2">
    <source>
        <dbReference type="ARBA" id="ARBA00022598"/>
    </source>
</evidence>
<sequence length="295" mass="33128">MKGLPNLVIINTRPHVLAILLFCLSVATLYSSALHARPPVIPLANVYHEGVELEEYWVSEKLDGVRAYWDGEHLWSRGGHVYRAPDWFTEDFPSHPLDGELWSGRGTFSALSGVVRKSQPIDAEWRNVLYKVFDLPQHDQVFEDRYASLKALVEASDSHYLSLVVQRPVRDHESLMNQLEMVVDEGGEGLMLKRKASLYHGGRSDDLLKVKPYQDAEALVVGYTPGEGKYSGMMGSLLVALPSGRQFRIGTGFSDAERADPPSVGQTITFKYRGYTSTGLPRFASYLRVREDEPK</sequence>
<dbReference type="Gene3D" id="2.40.50.140">
    <property type="entry name" value="Nucleic acid-binding proteins"/>
    <property type="match status" value="1"/>
</dbReference>
<evidence type="ECO:0000313" key="8">
    <source>
        <dbReference type="EMBL" id="KEF30946.1"/>
    </source>
</evidence>
<dbReference type="GO" id="GO:0006260">
    <property type="term" value="P:DNA replication"/>
    <property type="evidence" value="ECO:0007669"/>
    <property type="project" value="UniProtKB-KW"/>
</dbReference>
<dbReference type="Proteomes" id="UP000035057">
    <property type="component" value="Unassembled WGS sequence"/>
</dbReference>
<dbReference type="STRING" id="1137280.D777_02888"/>
<dbReference type="Pfam" id="PF01068">
    <property type="entry name" value="DNA_ligase_A_M"/>
    <property type="match status" value="1"/>
</dbReference>
<protein>
    <submittedName>
        <fullName evidence="8">DNA ligase (ATP)</fullName>
    </submittedName>
</protein>
<dbReference type="InterPro" id="IPR012340">
    <property type="entry name" value="NA-bd_OB-fold"/>
</dbReference>
<dbReference type="Gene3D" id="3.30.470.30">
    <property type="entry name" value="DNA ligase/mRNA capping enzyme"/>
    <property type="match status" value="1"/>
</dbReference>
<dbReference type="SUPFAM" id="SSF50249">
    <property type="entry name" value="Nucleic acid-binding proteins"/>
    <property type="match status" value="1"/>
</dbReference>
<feature type="domain" description="ATP-dependent DNA ligase family profile" evidence="7">
    <location>
        <begin position="127"/>
        <end position="243"/>
    </location>
</feature>
<comment type="caution">
    <text evidence="8">The sequence shown here is derived from an EMBL/GenBank/DDBJ whole genome shotgun (WGS) entry which is preliminary data.</text>
</comment>
<evidence type="ECO:0000313" key="9">
    <source>
        <dbReference type="Proteomes" id="UP000035057"/>
    </source>
</evidence>
<comment type="cofactor">
    <cofactor evidence="1">
        <name>a divalent metal cation</name>
        <dbReference type="ChEBI" id="CHEBI:60240"/>
    </cofactor>
</comment>
<keyword evidence="4" id="KW-0227">DNA damage</keyword>
<dbReference type="CDD" id="cd07896">
    <property type="entry name" value="Adenylation_kDNA_ligase_like"/>
    <property type="match status" value="1"/>
</dbReference>
<dbReference type="EMBL" id="ANIE01000007">
    <property type="protein sequence ID" value="KEF30946.1"/>
    <property type="molecule type" value="Genomic_DNA"/>
</dbReference>
<keyword evidence="3" id="KW-0235">DNA replication</keyword>
<dbReference type="GO" id="GO:0005524">
    <property type="term" value="F:ATP binding"/>
    <property type="evidence" value="ECO:0007669"/>
    <property type="project" value="InterPro"/>
</dbReference>
<dbReference type="Pfam" id="PF14743">
    <property type="entry name" value="DNA_ligase_OB_2"/>
    <property type="match status" value="1"/>
</dbReference>
<evidence type="ECO:0000256" key="4">
    <source>
        <dbReference type="ARBA" id="ARBA00022763"/>
    </source>
</evidence>
<keyword evidence="9" id="KW-1185">Reference proteome</keyword>
<dbReference type="Gene3D" id="3.30.1490.70">
    <property type="match status" value="1"/>
</dbReference>
<dbReference type="AlphaFoldDB" id="A0A072N085"/>
<proteinExistence type="predicted"/>
<evidence type="ECO:0000256" key="1">
    <source>
        <dbReference type="ARBA" id="ARBA00001968"/>
    </source>
</evidence>
<dbReference type="GO" id="GO:0003910">
    <property type="term" value="F:DNA ligase (ATP) activity"/>
    <property type="evidence" value="ECO:0007669"/>
    <property type="project" value="UniProtKB-EC"/>
</dbReference>
<dbReference type="SUPFAM" id="SSF56091">
    <property type="entry name" value="DNA ligase/mRNA capping enzyme, catalytic domain"/>
    <property type="match status" value="1"/>
</dbReference>
<dbReference type="CDD" id="cd08041">
    <property type="entry name" value="OBF_kDNA_ligase_like"/>
    <property type="match status" value="1"/>
</dbReference>
<evidence type="ECO:0000256" key="6">
    <source>
        <dbReference type="ARBA" id="ARBA00034003"/>
    </source>
</evidence>
<organism evidence="8 9">
    <name type="scientific">Marinobacter nitratireducens</name>
    <dbReference type="NCBI Taxonomy" id="1137280"/>
    <lineage>
        <taxon>Bacteria</taxon>
        <taxon>Pseudomonadati</taxon>
        <taxon>Pseudomonadota</taxon>
        <taxon>Gammaproteobacteria</taxon>
        <taxon>Pseudomonadales</taxon>
        <taxon>Marinobacteraceae</taxon>
        <taxon>Marinobacter</taxon>
    </lineage>
</organism>
<keyword evidence="2 8" id="KW-0436">Ligase</keyword>
<accession>A0A072N085</accession>
<dbReference type="GO" id="GO:0006310">
    <property type="term" value="P:DNA recombination"/>
    <property type="evidence" value="ECO:0007669"/>
    <property type="project" value="InterPro"/>
</dbReference>
<evidence type="ECO:0000259" key="7">
    <source>
        <dbReference type="PROSITE" id="PS50160"/>
    </source>
</evidence>